<reference evidence="3 4" key="1">
    <citation type="submission" date="2010-08" db="EMBL/GenBank/DDBJ databases">
        <authorList>
            <person name="Durkin A.S."/>
            <person name="Madupu R."/>
            <person name="Torralba M."/>
            <person name="Gillis M."/>
            <person name="Methe B."/>
            <person name="Sutton G."/>
            <person name="Nelson K.E."/>
        </authorList>
    </citation>
    <scope>NUCLEOTIDE SEQUENCE [LARGE SCALE GENOMIC DNA]</scope>
    <source>
        <strain evidence="3 4">PB189-T1-4</strain>
    </source>
</reference>
<dbReference type="PRINTS" id="PR00332">
    <property type="entry name" value="HISTRIAD"/>
</dbReference>
<dbReference type="PANTHER" id="PTHR23089">
    <property type="entry name" value="HISTIDINE TRIAD HIT PROTEIN"/>
    <property type="match status" value="1"/>
</dbReference>
<accession>A0ABN0B215</accession>
<evidence type="ECO:0000259" key="2">
    <source>
        <dbReference type="PROSITE" id="PS51084"/>
    </source>
</evidence>
<feature type="domain" description="HIT" evidence="2">
    <location>
        <begin position="5"/>
        <end position="112"/>
    </location>
</feature>
<organism evidence="3 4">
    <name type="scientific">Fannyhessea vaginae PB189-T1-4</name>
    <dbReference type="NCBI Taxonomy" id="866774"/>
    <lineage>
        <taxon>Bacteria</taxon>
        <taxon>Bacillati</taxon>
        <taxon>Actinomycetota</taxon>
        <taxon>Coriobacteriia</taxon>
        <taxon>Coriobacteriales</taxon>
        <taxon>Atopobiaceae</taxon>
        <taxon>Fannyhessea</taxon>
    </lineage>
</organism>
<sequence length="112" mass="12487">MSDCIFCKIAHGEIPSTFVYEDDMVCAFSDLHPQAKHHILIIPKQHIASVDKEPTPELSYALFHAAHEIYAKSGEHDGYRLVTNVGKNAGQTVFHLHVHMLFGENLTSLFGA</sequence>
<dbReference type="CDD" id="cd01276">
    <property type="entry name" value="PKCI_related"/>
    <property type="match status" value="1"/>
</dbReference>
<evidence type="ECO:0000256" key="1">
    <source>
        <dbReference type="PROSITE-ProRule" id="PRU00464"/>
    </source>
</evidence>
<dbReference type="RefSeq" id="WP_006303491.1">
    <property type="nucleotide sequence ID" value="NZ_AEDQ01000003.1"/>
</dbReference>
<dbReference type="InterPro" id="IPR011146">
    <property type="entry name" value="HIT-like"/>
</dbReference>
<dbReference type="PROSITE" id="PS51084">
    <property type="entry name" value="HIT_2"/>
    <property type="match status" value="1"/>
</dbReference>
<gene>
    <name evidence="3" type="ORF">HMPREF9248_0770</name>
</gene>
<dbReference type="Pfam" id="PF01230">
    <property type="entry name" value="HIT"/>
    <property type="match status" value="1"/>
</dbReference>
<dbReference type="Proteomes" id="UP000004431">
    <property type="component" value="Unassembled WGS sequence"/>
</dbReference>
<evidence type="ECO:0000313" key="3">
    <source>
        <dbReference type="EMBL" id="EFL44716.1"/>
    </source>
</evidence>
<protein>
    <submittedName>
        <fullName evidence="3">Histidine triad domain protein</fullName>
    </submittedName>
</protein>
<feature type="short sequence motif" description="Histidine triad motif" evidence="1">
    <location>
        <begin position="95"/>
        <end position="99"/>
    </location>
</feature>
<comment type="caution">
    <text evidence="3">The sequence shown here is derived from an EMBL/GenBank/DDBJ whole genome shotgun (WGS) entry which is preliminary data.</text>
</comment>
<dbReference type="SUPFAM" id="SSF54197">
    <property type="entry name" value="HIT-like"/>
    <property type="match status" value="1"/>
</dbReference>
<proteinExistence type="predicted"/>
<dbReference type="InterPro" id="IPR001310">
    <property type="entry name" value="Histidine_triad_HIT"/>
</dbReference>
<evidence type="ECO:0000313" key="4">
    <source>
        <dbReference type="Proteomes" id="UP000004431"/>
    </source>
</evidence>
<dbReference type="InterPro" id="IPR036265">
    <property type="entry name" value="HIT-like_sf"/>
</dbReference>
<keyword evidence="4" id="KW-1185">Reference proteome</keyword>
<dbReference type="EMBL" id="AEDQ01000003">
    <property type="protein sequence ID" value="EFL44716.1"/>
    <property type="molecule type" value="Genomic_DNA"/>
</dbReference>
<name>A0ABN0B215_9ACTN</name>
<dbReference type="Gene3D" id="3.30.428.10">
    <property type="entry name" value="HIT-like"/>
    <property type="match status" value="1"/>
</dbReference>